<evidence type="ECO:0000256" key="1">
    <source>
        <dbReference type="ARBA" id="ARBA00004651"/>
    </source>
</evidence>
<dbReference type="PROSITE" id="PS51012">
    <property type="entry name" value="ABC_TM2"/>
    <property type="match status" value="1"/>
</dbReference>
<dbReference type="GO" id="GO:0140359">
    <property type="term" value="F:ABC-type transporter activity"/>
    <property type="evidence" value="ECO:0007669"/>
    <property type="project" value="InterPro"/>
</dbReference>
<evidence type="ECO:0000256" key="6">
    <source>
        <dbReference type="ARBA" id="ARBA00022989"/>
    </source>
</evidence>
<evidence type="ECO:0000256" key="8">
    <source>
        <dbReference type="SAM" id="Phobius"/>
    </source>
</evidence>
<evidence type="ECO:0000256" key="7">
    <source>
        <dbReference type="ARBA" id="ARBA00023136"/>
    </source>
</evidence>
<feature type="transmembrane region" description="Helical" evidence="8">
    <location>
        <begin position="382"/>
        <end position="407"/>
    </location>
</feature>
<gene>
    <name evidence="10" type="ORF">CINCED_3A020557</name>
</gene>
<comment type="similarity">
    <text evidence="2">Belongs to the ABC-2 integral membrane protein family.</text>
</comment>
<feature type="transmembrane region" description="Helical" evidence="8">
    <location>
        <begin position="473"/>
        <end position="495"/>
    </location>
</feature>
<evidence type="ECO:0000256" key="5">
    <source>
        <dbReference type="ARBA" id="ARBA00022692"/>
    </source>
</evidence>
<keyword evidence="6 8" id="KW-1133">Transmembrane helix</keyword>
<dbReference type="Proteomes" id="UP000325440">
    <property type="component" value="Unassembled WGS sequence"/>
</dbReference>
<name>A0A5E4M9K7_9HEMI</name>
<proteinExistence type="inferred from homology"/>
<dbReference type="EMBL" id="CABPRJ010000483">
    <property type="protein sequence ID" value="VVC28743.1"/>
    <property type="molecule type" value="Genomic_DNA"/>
</dbReference>
<dbReference type="InterPro" id="IPR013525">
    <property type="entry name" value="ABC2_TM"/>
</dbReference>
<evidence type="ECO:0000256" key="2">
    <source>
        <dbReference type="ARBA" id="ARBA00007783"/>
    </source>
</evidence>
<evidence type="ECO:0000313" key="10">
    <source>
        <dbReference type="EMBL" id="VVC28743.1"/>
    </source>
</evidence>
<keyword evidence="5 8" id="KW-0812">Transmembrane</keyword>
<dbReference type="InterPro" id="IPR027417">
    <property type="entry name" value="P-loop_NTPase"/>
</dbReference>
<keyword evidence="11" id="KW-1185">Reference proteome</keyword>
<keyword evidence="7 8" id="KW-0472">Membrane</keyword>
<organism evidence="10 11">
    <name type="scientific">Cinara cedri</name>
    <dbReference type="NCBI Taxonomy" id="506608"/>
    <lineage>
        <taxon>Eukaryota</taxon>
        <taxon>Metazoa</taxon>
        <taxon>Ecdysozoa</taxon>
        <taxon>Arthropoda</taxon>
        <taxon>Hexapoda</taxon>
        <taxon>Insecta</taxon>
        <taxon>Pterygota</taxon>
        <taxon>Neoptera</taxon>
        <taxon>Paraneoptera</taxon>
        <taxon>Hemiptera</taxon>
        <taxon>Sternorrhyncha</taxon>
        <taxon>Aphidomorpha</taxon>
        <taxon>Aphidoidea</taxon>
        <taxon>Aphididae</taxon>
        <taxon>Lachninae</taxon>
        <taxon>Cinara</taxon>
    </lineage>
</organism>
<keyword evidence="4" id="KW-1003">Cell membrane</keyword>
<accession>A0A5E4M9K7</accession>
<evidence type="ECO:0000256" key="3">
    <source>
        <dbReference type="ARBA" id="ARBA00022448"/>
    </source>
</evidence>
<dbReference type="AlphaFoldDB" id="A0A5E4M9K7"/>
<keyword evidence="3" id="KW-0813">Transport</keyword>
<evidence type="ECO:0000259" key="9">
    <source>
        <dbReference type="PROSITE" id="PS51012"/>
    </source>
</evidence>
<dbReference type="InterPro" id="IPR051449">
    <property type="entry name" value="ABC-2_transporter_component"/>
</dbReference>
<feature type="domain" description="ABC transmembrane type-2" evidence="9">
    <location>
        <begin position="270"/>
        <end position="498"/>
    </location>
</feature>
<dbReference type="OrthoDB" id="10255969at2759"/>
<sequence>MTANGNKTVVITTHYIEEARQAHTIGLMRDGTLLAEESPNQLLLKHNCSTLEQAFLELSKRQTRSSIMDREDENCNIEMYPVPARKPLPPLKPDSICSKMRILAQLLKNFYWMKRNIPIMCFLMILPVVQCYLFCTCIGRDPQGLKLGVVNEELKTGMSNCSNYLARGCNFSVPLSCRYLQNLKDKSYKLVDYDSLDEAKFAVKKNKVWGVLYFEDGYSESLGARIQEPDNLTERVLNISDVNIWQDMSNQYVSNLLRRDMLSRYVLFLQSVFRDCEWPVALADIPLKMEDAVYGNNNPSFGHFTAPAIISLFEFYLPMVFTVGAILMEKMGGLLERSLVAGVTVTEVLLSHIVVQYIVLSVQTALMMLVLFVFFDNPMVGSLVWTLSLLFLTGTSGMCYGFMVSVFCNTDTSATFMGLGSFFPLAMLSGMIWPLEGMHWLLRSIGWILPITLSTESFRALSARDWSITHPTVYKGFLSASGWIGVFMLVTIIVVKKNNGLRNVTK</sequence>
<dbReference type="Gene3D" id="3.40.50.300">
    <property type="entry name" value="P-loop containing nucleotide triphosphate hydrolases"/>
    <property type="match status" value="1"/>
</dbReference>
<evidence type="ECO:0000256" key="4">
    <source>
        <dbReference type="ARBA" id="ARBA00022475"/>
    </source>
</evidence>
<reference evidence="10 11" key="1">
    <citation type="submission" date="2019-08" db="EMBL/GenBank/DDBJ databases">
        <authorList>
            <person name="Alioto T."/>
            <person name="Alioto T."/>
            <person name="Gomez Garrido J."/>
        </authorList>
    </citation>
    <scope>NUCLEOTIDE SEQUENCE [LARGE SCALE GENOMIC DNA]</scope>
</reference>
<dbReference type="PANTHER" id="PTHR30294">
    <property type="entry name" value="MEMBRANE COMPONENT OF ABC TRANSPORTER YHHJ-RELATED"/>
    <property type="match status" value="1"/>
</dbReference>
<comment type="subcellular location">
    <subcellularLocation>
        <location evidence="1">Cell membrane</location>
        <topology evidence="1">Multi-pass membrane protein</topology>
    </subcellularLocation>
</comment>
<feature type="transmembrane region" description="Helical" evidence="8">
    <location>
        <begin position="413"/>
        <end position="433"/>
    </location>
</feature>
<feature type="transmembrane region" description="Helical" evidence="8">
    <location>
        <begin position="117"/>
        <end position="138"/>
    </location>
</feature>
<dbReference type="PANTHER" id="PTHR30294:SF38">
    <property type="entry name" value="TRANSPORT PERMEASE PROTEIN"/>
    <property type="match status" value="1"/>
</dbReference>
<evidence type="ECO:0000313" key="11">
    <source>
        <dbReference type="Proteomes" id="UP000325440"/>
    </source>
</evidence>
<feature type="transmembrane region" description="Helical" evidence="8">
    <location>
        <begin position="308"/>
        <end position="328"/>
    </location>
</feature>
<feature type="transmembrane region" description="Helical" evidence="8">
    <location>
        <begin position="348"/>
        <end position="375"/>
    </location>
</feature>
<protein>
    <recommendedName>
        <fullName evidence="9">ABC transmembrane type-2 domain-containing protein</fullName>
    </recommendedName>
</protein>
<dbReference type="InterPro" id="IPR047817">
    <property type="entry name" value="ABC2_TM_bact-type"/>
</dbReference>
<dbReference type="Pfam" id="PF12698">
    <property type="entry name" value="ABC2_membrane_3"/>
    <property type="match status" value="1"/>
</dbReference>
<dbReference type="GO" id="GO:0005886">
    <property type="term" value="C:plasma membrane"/>
    <property type="evidence" value="ECO:0007669"/>
    <property type="project" value="UniProtKB-SubCell"/>
</dbReference>